<proteinExistence type="predicted"/>
<sequence length="74" mass="8514">MLGIQHQKCAKRKDPFCRELLKPRILISLPILPSKALFLNNLQTLFSSCVGELIHDSFHKKTSQAYFTSPWRGD</sequence>
<evidence type="ECO:0000313" key="2">
    <source>
        <dbReference type="Proteomes" id="UP000054399"/>
    </source>
</evidence>
<dbReference type="Proteomes" id="UP000054399">
    <property type="component" value="Unassembled WGS sequence"/>
</dbReference>
<evidence type="ECO:0000313" key="1">
    <source>
        <dbReference type="EMBL" id="KAL0247925.1"/>
    </source>
</evidence>
<name>A0ABR3BRX8_9TREE</name>
<protein>
    <submittedName>
        <fullName evidence="1">Uncharacterized protein</fullName>
    </submittedName>
</protein>
<dbReference type="RefSeq" id="XP_066613886.1">
    <property type="nucleotide sequence ID" value="XM_066758484.1"/>
</dbReference>
<comment type="caution">
    <text evidence="1">The sequence shown here is derived from an EMBL/GenBank/DDBJ whole genome shotgun (WGS) entry which is preliminary data.</text>
</comment>
<gene>
    <name evidence="1" type="ORF">I308_104003</name>
</gene>
<dbReference type="EMBL" id="ATAM02000006">
    <property type="protein sequence ID" value="KAL0247925.1"/>
    <property type="molecule type" value="Genomic_DNA"/>
</dbReference>
<dbReference type="GeneID" id="91990859"/>
<accession>A0ABR3BRX8</accession>
<keyword evidence="2" id="KW-1185">Reference proteome</keyword>
<reference evidence="1" key="1">
    <citation type="submission" date="2015-01" db="EMBL/GenBank/DDBJ databases">
        <authorList>
            <consortium name="The Broad Institute Genomics Platform"/>
            <person name="Cuomo C."/>
            <person name="Litvintseva A."/>
            <person name="Chen Y."/>
            <person name="Heitman J."/>
            <person name="Sun S."/>
            <person name="Springer D."/>
            <person name="Dromer F."/>
            <person name="Young S."/>
            <person name="Zeng Q."/>
            <person name="Gargeya S."/>
            <person name="Abouelleil A."/>
            <person name="Alvarado L."/>
            <person name="Chapman S.B."/>
            <person name="Gainer-Dewar J."/>
            <person name="Goldberg J."/>
            <person name="Griggs A."/>
            <person name="Gujja S."/>
            <person name="Hansen M."/>
            <person name="Howarth C."/>
            <person name="Imamovic A."/>
            <person name="Larimer J."/>
            <person name="Murphy C."/>
            <person name="Naylor J."/>
            <person name="Pearson M."/>
            <person name="Priest M."/>
            <person name="Roberts A."/>
            <person name="Saif S."/>
            <person name="Shea T."/>
            <person name="Sykes S."/>
            <person name="Wortman J."/>
            <person name="Nusbaum C."/>
            <person name="Birren B."/>
        </authorList>
    </citation>
    <scope>NUCLEOTIDE SEQUENCE</scope>
    <source>
        <strain evidence="1">IND107</strain>
    </source>
</reference>
<organism evidence="1 2">
    <name type="scientific">Cryptococcus tetragattii IND107</name>
    <dbReference type="NCBI Taxonomy" id="1296105"/>
    <lineage>
        <taxon>Eukaryota</taxon>
        <taxon>Fungi</taxon>
        <taxon>Dikarya</taxon>
        <taxon>Basidiomycota</taxon>
        <taxon>Agaricomycotina</taxon>
        <taxon>Tremellomycetes</taxon>
        <taxon>Tremellales</taxon>
        <taxon>Cryptococcaceae</taxon>
        <taxon>Cryptococcus</taxon>
        <taxon>Cryptococcus gattii species complex</taxon>
    </lineage>
</organism>
<reference evidence="1" key="2">
    <citation type="submission" date="2024-01" db="EMBL/GenBank/DDBJ databases">
        <title>Comparative genomics of Cryptococcus and Kwoniella reveals pathogenesis evolution and contrasting modes of karyotype evolution via chromosome fusion or intercentromeric recombination.</title>
        <authorList>
            <person name="Coelho M.A."/>
            <person name="David-Palma M."/>
            <person name="Shea T."/>
            <person name="Bowers K."/>
            <person name="Mcginley-Smith S."/>
            <person name="Mohammad A.W."/>
            <person name="Gnirke A."/>
            <person name="Yurkov A.M."/>
            <person name="Nowrousian M."/>
            <person name="Sun S."/>
            <person name="Cuomo C.A."/>
            <person name="Heitman J."/>
        </authorList>
    </citation>
    <scope>NUCLEOTIDE SEQUENCE</scope>
    <source>
        <strain evidence="1">IND107</strain>
    </source>
</reference>